<evidence type="ECO:0000313" key="14">
    <source>
        <dbReference type="Proteomes" id="UP000095038"/>
    </source>
</evidence>
<evidence type="ECO:0000256" key="8">
    <source>
        <dbReference type="ARBA" id="ARBA00022833"/>
    </source>
</evidence>
<dbReference type="InterPro" id="IPR036671">
    <property type="entry name" value="DPH_MB_sf"/>
</dbReference>
<keyword evidence="14" id="KW-1185">Reference proteome</keyword>
<proteinExistence type="inferred from homology"/>
<dbReference type="Gene3D" id="3.10.660.10">
    <property type="entry name" value="DPH Zinc finger"/>
    <property type="match status" value="1"/>
</dbReference>
<gene>
    <name evidence="13" type="ORF">ASCRUDRAFT_35928</name>
</gene>
<dbReference type="Pfam" id="PF00226">
    <property type="entry name" value="DnaJ"/>
    <property type="match status" value="1"/>
</dbReference>
<dbReference type="SUPFAM" id="SSF144217">
    <property type="entry name" value="CSL zinc finger"/>
    <property type="match status" value="1"/>
</dbReference>
<keyword evidence="8" id="KW-0862">Zinc</keyword>
<sequence>MEQNHYHVLGVASDADAAQIKAAYKHQLFEHHPDKAGSAGDDAIPKIQQAYQVLSRPEQRRRYDERLVQQMKHRGVVSDGDGLDVVDLDSFSVLEDEMVWVRSCPRCRNKEGMVLAEEDLENNASHQHSDSASRDNDNDNEYSIAVQCSSCSLWVQVRYFDSM</sequence>
<dbReference type="AlphaFoldDB" id="A0A1D2VFQ1"/>
<evidence type="ECO:0000256" key="4">
    <source>
        <dbReference type="ARBA" id="ARBA00006169"/>
    </source>
</evidence>
<dbReference type="PRINTS" id="PR00625">
    <property type="entry name" value="JDOMAIN"/>
</dbReference>
<dbReference type="FunCoup" id="A0A1D2VFQ1">
    <property type="interactions" value="366"/>
</dbReference>
<dbReference type="Gene3D" id="1.10.287.110">
    <property type="entry name" value="DnaJ domain"/>
    <property type="match status" value="1"/>
</dbReference>
<reference evidence="14" key="1">
    <citation type="submission" date="2016-05" db="EMBL/GenBank/DDBJ databases">
        <title>Comparative genomics of biotechnologically important yeasts.</title>
        <authorList>
            <consortium name="DOE Joint Genome Institute"/>
            <person name="Riley R."/>
            <person name="Haridas S."/>
            <person name="Wolfe K.H."/>
            <person name="Lopes M.R."/>
            <person name="Hittinger C.T."/>
            <person name="Goker M."/>
            <person name="Salamov A."/>
            <person name="Wisecaver J."/>
            <person name="Long T.M."/>
            <person name="Aerts A.L."/>
            <person name="Barry K."/>
            <person name="Choi C."/>
            <person name="Clum A."/>
            <person name="Coughlan A.Y."/>
            <person name="Deshpande S."/>
            <person name="Douglass A.P."/>
            <person name="Hanson S.J."/>
            <person name="Klenk H.-P."/>
            <person name="Labutti K."/>
            <person name="Lapidus A."/>
            <person name="Lindquist E."/>
            <person name="Lipzen A."/>
            <person name="Meier-Kolthoff J.P."/>
            <person name="Ohm R.A."/>
            <person name="Otillar R.P."/>
            <person name="Pangilinan J."/>
            <person name="Peng Y."/>
            <person name="Rokas A."/>
            <person name="Rosa C.A."/>
            <person name="Scheuner C."/>
            <person name="Sibirny A.A."/>
            <person name="Slot J.C."/>
            <person name="Stielow J.B."/>
            <person name="Sun H."/>
            <person name="Kurtzman C.P."/>
            <person name="Blackwell M."/>
            <person name="Grigoriev I.V."/>
            <person name="Jeffries T.W."/>
        </authorList>
    </citation>
    <scope>NUCLEOTIDE SEQUENCE [LARGE SCALE GENOMIC DNA]</scope>
    <source>
        <strain evidence="14">DSM 1968</strain>
    </source>
</reference>
<dbReference type="SMART" id="SM00271">
    <property type="entry name" value="DnaJ"/>
    <property type="match status" value="1"/>
</dbReference>
<feature type="domain" description="J" evidence="11">
    <location>
        <begin position="4"/>
        <end position="67"/>
    </location>
</feature>
<dbReference type="RefSeq" id="XP_020046650.1">
    <property type="nucleotide sequence ID" value="XM_020190655.1"/>
</dbReference>
<dbReference type="PROSITE" id="PS51074">
    <property type="entry name" value="DPH_MB"/>
    <property type="match status" value="1"/>
</dbReference>
<protein>
    <recommendedName>
        <fullName evidence="5">Diphthamide biosynthesis protein 4</fullName>
    </recommendedName>
</protein>
<dbReference type="InterPro" id="IPR044248">
    <property type="entry name" value="DPH3/4-like"/>
</dbReference>
<dbReference type="CDD" id="cd06257">
    <property type="entry name" value="DnaJ"/>
    <property type="match status" value="1"/>
</dbReference>
<dbReference type="GeneID" id="30964291"/>
<keyword evidence="6" id="KW-0963">Cytoplasm</keyword>
<dbReference type="STRING" id="1344418.A0A1D2VFQ1"/>
<dbReference type="Pfam" id="PF05207">
    <property type="entry name" value="Zn_ribbon_CSL"/>
    <property type="match status" value="1"/>
</dbReference>
<evidence type="ECO:0000259" key="11">
    <source>
        <dbReference type="PROSITE" id="PS50076"/>
    </source>
</evidence>
<dbReference type="PROSITE" id="PS50076">
    <property type="entry name" value="DNAJ_2"/>
    <property type="match status" value="1"/>
</dbReference>
<dbReference type="InterPro" id="IPR007872">
    <property type="entry name" value="DPH_MB_dom"/>
</dbReference>
<accession>A0A1D2VFQ1</accession>
<dbReference type="InterPro" id="IPR036869">
    <property type="entry name" value="J_dom_sf"/>
</dbReference>
<dbReference type="EMBL" id="KV454482">
    <property type="protein sequence ID" value="ODV60343.1"/>
    <property type="molecule type" value="Genomic_DNA"/>
</dbReference>
<organism evidence="13 14">
    <name type="scientific">Ascoidea rubescens DSM 1968</name>
    <dbReference type="NCBI Taxonomy" id="1344418"/>
    <lineage>
        <taxon>Eukaryota</taxon>
        <taxon>Fungi</taxon>
        <taxon>Dikarya</taxon>
        <taxon>Ascomycota</taxon>
        <taxon>Saccharomycotina</taxon>
        <taxon>Saccharomycetes</taxon>
        <taxon>Ascoideaceae</taxon>
        <taxon>Ascoidea</taxon>
    </lineage>
</organism>
<keyword evidence="10" id="KW-0539">Nucleus</keyword>
<dbReference type="Proteomes" id="UP000095038">
    <property type="component" value="Unassembled WGS sequence"/>
</dbReference>
<keyword evidence="9" id="KW-0408">Iron</keyword>
<comment type="similarity">
    <text evidence="4">Belongs to the DPH4 family.</text>
</comment>
<name>A0A1D2VFQ1_9ASCO</name>
<evidence type="ECO:0000256" key="1">
    <source>
        <dbReference type="ARBA" id="ARBA00003474"/>
    </source>
</evidence>
<dbReference type="GO" id="GO:0017183">
    <property type="term" value="P:protein histidyl modification to diphthamide"/>
    <property type="evidence" value="ECO:0007669"/>
    <property type="project" value="UniProtKB-UniPathway"/>
</dbReference>
<evidence type="ECO:0000256" key="9">
    <source>
        <dbReference type="ARBA" id="ARBA00023004"/>
    </source>
</evidence>
<evidence type="ECO:0000256" key="3">
    <source>
        <dbReference type="ARBA" id="ARBA00004496"/>
    </source>
</evidence>
<comment type="subcellular location">
    <subcellularLocation>
        <location evidence="3">Cytoplasm</location>
    </subcellularLocation>
    <subcellularLocation>
        <location evidence="2">Nucleus</location>
    </subcellularLocation>
</comment>
<evidence type="ECO:0000256" key="2">
    <source>
        <dbReference type="ARBA" id="ARBA00004123"/>
    </source>
</evidence>
<dbReference type="GO" id="GO:0005634">
    <property type="term" value="C:nucleus"/>
    <property type="evidence" value="ECO:0007669"/>
    <property type="project" value="UniProtKB-SubCell"/>
</dbReference>
<dbReference type="GO" id="GO:0005737">
    <property type="term" value="C:cytoplasm"/>
    <property type="evidence" value="ECO:0007669"/>
    <property type="project" value="UniProtKB-SubCell"/>
</dbReference>
<feature type="domain" description="DPH-type MB" evidence="12">
    <location>
        <begin position="82"/>
        <end position="160"/>
    </location>
</feature>
<dbReference type="GO" id="GO:0046872">
    <property type="term" value="F:metal ion binding"/>
    <property type="evidence" value="ECO:0007669"/>
    <property type="project" value="UniProtKB-KW"/>
</dbReference>
<dbReference type="UniPathway" id="UPA00559"/>
<dbReference type="PANTHER" id="PTHR21454:SF46">
    <property type="entry name" value="DIPHTHAMIDE BIOSYNTHESIS PROTEIN 4"/>
    <property type="match status" value="1"/>
</dbReference>
<comment type="function">
    <text evidence="1">Required for the first step of diphthamide biosynthesis, the transfer of 3-amino-3-carboxypropyl from S-adenosyl-L-methionine to a histidine residue. Diphthamide is a post-translational modification of histidine which occurs in elongation factor 2.</text>
</comment>
<evidence type="ECO:0000256" key="7">
    <source>
        <dbReference type="ARBA" id="ARBA00022723"/>
    </source>
</evidence>
<evidence type="ECO:0000256" key="5">
    <source>
        <dbReference type="ARBA" id="ARBA00021797"/>
    </source>
</evidence>
<dbReference type="SUPFAM" id="SSF46565">
    <property type="entry name" value="Chaperone J-domain"/>
    <property type="match status" value="1"/>
</dbReference>
<evidence type="ECO:0000256" key="6">
    <source>
        <dbReference type="ARBA" id="ARBA00022490"/>
    </source>
</evidence>
<evidence type="ECO:0000256" key="10">
    <source>
        <dbReference type="ARBA" id="ARBA00023242"/>
    </source>
</evidence>
<evidence type="ECO:0000313" key="13">
    <source>
        <dbReference type="EMBL" id="ODV60343.1"/>
    </source>
</evidence>
<keyword evidence="7" id="KW-0479">Metal-binding</keyword>
<dbReference type="PANTHER" id="PTHR21454">
    <property type="entry name" value="DPH3 HOMOLOG-RELATED"/>
    <property type="match status" value="1"/>
</dbReference>
<evidence type="ECO:0000259" key="12">
    <source>
        <dbReference type="PROSITE" id="PS51074"/>
    </source>
</evidence>
<dbReference type="OrthoDB" id="445556at2759"/>
<dbReference type="InterPro" id="IPR001623">
    <property type="entry name" value="DnaJ_domain"/>
</dbReference>
<dbReference type="InParanoid" id="A0A1D2VFQ1"/>